<dbReference type="SUPFAM" id="SSF161098">
    <property type="entry name" value="MetI-like"/>
    <property type="match status" value="1"/>
</dbReference>
<evidence type="ECO:0000256" key="8">
    <source>
        <dbReference type="ARBA" id="ARBA00023112"/>
    </source>
</evidence>
<evidence type="ECO:0000256" key="11">
    <source>
        <dbReference type="RuleBase" id="RU363032"/>
    </source>
</evidence>
<feature type="transmembrane region" description="Helical" evidence="11">
    <location>
        <begin position="12"/>
        <end position="29"/>
    </location>
</feature>
<keyword evidence="6 11" id="KW-1133">Transmembrane helix</keyword>
<keyword evidence="5 11" id="KW-0812">Transmembrane</keyword>
<dbReference type="InterPro" id="IPR000515">
    <property type="entry name" value="MetI-like"/>
</dbReference>
<accession>A0A369TI83</accession>
<sequence length="311" mass="33973">MARFFLRRLRHTVFVLFAISLISFFFIHLSGDPVMLMLPADASAEQIEAMRERLGFDDPLHVQYLRFLGGVLTGDLGNSLYYHVPVMELVLDRLPASLELALAAMAVALLVAIPVGVLSAVKRGSLIDFGSMLGALFGLSMPHFWLGIMMMLLFSVTLGWLPTSGRGTLAHLVMPATALGVSLMAMFARLTRSVMLEVLSLDYVRTARAKGLSEALVIGQHAFKNALIPIVTVAGMEFGFLLGGTVVIETVFGWPGLGRLVVEAIFNRDYPLVQASVLVLAMIFVLVNLAVDLIYGCLDPQIRVFDEGEMK</sequence>
<dbReference type="RefSeq" id="WP_114580350.1">
    <property type="nucleotide sequence ID" value="NZ_QPMH01000001.1"/>
</dbReference>
<evidence type="ECO:0000256" key="4">
    <source>
        <dbReference type="ARBA" id="ARBA00022596"/>
    </source>
</evidence>
<reference evidence="13 14" key="1">
    <citation type="submission" date="2018-07" db="EMBL/GenBank/DDBJ databases">
        <title>Venubactetium sediminum gen. nov., sp. nov., isolated from a marine solar saltern.</title>
        <authorList>
            <person name="Wang S."/>
        </authorList>
    </citation>
    <scope>NUCLEOTIDE SEQUENCE [LARGE SCALE GENOMIC DNA]</scope>
    <source>
        <strain evidence="13 14">WD2A32</strain>
    </source>
</reference>
<dbReference type="NCBIfam" id="NF045470">
    <property type="entry name" value="Opp2B"/>
    <property type="match status" value="1"/>
</dbReference>
<dbReference type="PROSITE" id="PS50928">
    <property type="entry name" value="ABC_TM1"/>
    <property type="match status" value="1"/>
</dbReference>
<feature type="transmembrane region" description="Helical" evidence="11">
    <location>
        <begin position="272"/>
        <end position="295"/>
    </location>
</feature>
<dbReference type="CDD" id="cd06261">
    <property type="entry name" value="TM_PBP2"/>
    <property type="match status" value="1"/>
</dbReference>
<dbReference type="EMBL" id="QPMH01000001">
    <property type="protein sequence ID" value="RDD63837.1"/>
    <property type="molecule type" value="Genomic_DNA"/>
</dbReference>
<keyword evidence="8" id="KW-0921">Nickel transport</keyword>
<evidence type="ECO:0000256" key="1">
    <source>
        <dbReference type="ARBA" id="ARBA00004651"/>
    </source>
</evidence>
<dbReference type="GO" id="GO:0015099">
    <property type="term" value="F:nickel cation transmembrane transporter activity"/>
    <property type="evidence" value="ECO:0007669"/>
    <property type="project" value="InterPro"/>
</dbReference>
<feature type="domain" description="ABC transmembrane type-1" evidence="12">
    <location>
        <begin position="94"/>
        <end position="295"/>
    </location>
</feature>
<comment type="caution">
    <text evidence="13">The sequence shown here is derived from an EMBL/GenBank/DDBJ whole genome shotgun (WGS) entry which is preliminary data.</text>
</comment>
<dbReference type="AlphaFoldDB" id="A0A369TI83"/>
<feature type="transmembrane region" description="Helical" evidence="11">
    <location>
        <begin position="168"/>
        <end position="188"/>
    </location>
</feature>
<feature type="transmembrane region" description="Helical" evidence="11">
    <location>
        <begin position="100"/>
        <end position="121"/>
    </location>
</feature>
<proteinExistence type="inferred from homology"/>
<organism evidence="13 14">
    <name type="scientific">Ferruginivarius sediminum</name>
    <dbReference type="NCBI Taxonomy" id="2661937"/>
    <lineage>
        <taxon>Bacteria</taxon>
        <taxon>Pseudomonadati</taxon>
        <taxon>Pseudomonadota</taxon>
        <taxon>Alphaproteobacteria</taxon>
        <taxon>Rhodospirillales</taxon>
        <taxon>Rhodospirillaceae</taxon>
        <taxon>Ferruginivarius</taxon>
    </lineage>
</organism>
<comment type="subcellular location">
    <subcellularLocation>
        <location evidence="1 11">Cell membrane</location>
        <topology evidence="1 11">Multi-pass membrane protein</topology>
    </subcellularLocation>
</comment>
<evidence type="ECO:0000256" key="7">
    <source>
        <dbReference type="ARBA" id="ARBA00023065"/>
    </source>
</evidence>
<feature type="transmembrane region" description="Helical" evidence="11">
    <location>
        <begin position="133"/>
        <end position="156"/>
    </location>
</feature>
<keyword evidence="4" id="KW-0533">Nickel</keyword>
<keyword evidence="7" id="KW-0406">Ion transport</keyword>
<feature type="transmembrane region" description="Helical" evidence="11">
    <location>
        <begin position="226"/>
        <end position="252"/>
    </location>
</feature>
<gene>
    <name evidence="13" type="ORF">DRB17_01325</name>
</gene>
<evidence type="ECO:0000256" key="5">
    <source>
        <dbReference type="ARBA" id="ARBA00022692"/>
    </source>
</evidence>
<dbReference type="InterPro" id="IPR045621">
    <property type="entry name" value="BPD_transp_1_N"/>
</dbReference>
<evidence type="ECO:0000259" key="12">
    <source>
        <dbReference type="PROSITE" id="PS50928"/>
    </source>
</evidence>
<keyword evidence="9 11" id="KW-0472">Membrane</keyword>
<evidence type="ECO:0000256" key="2">
    <source>
        <dbReference type="ARBA" id="ARBA00022448"/>
    </source>
</evidence>
<dbReference type="InterPro" id="IPR035906">
    <property type="entry name" value="MetI-like_sf"/>
</dbReference>
<evidence type="ECO:0000256" key="3">
    <source>
        <dbReference type="ARBA" id="ARBA00022475"/>
    </source>
</evidence>
<evidence type="ECO:0000256" key="6">
    <source>
        <dbReference type="ARBA" id="ARBA00022989"/>
    </source>
</evidence>
<keyword evidence="2 11" id="KW-0813">Transport</keyword>
<dbReference type="Gene3D" id="1.10.3720.10">
    <property type="entry name" value="MetI-like"/>
    <property type="match status" value="1"/>
</dbReference>
<name>A0A369TI83_9PROT</name>
<dbReference type="Pfam" id="PF19300">
    <property type="entry name" value="BPD_transp_1_N"/>
    <property type="match status" value="1"/>
</dbReference>
<dbReference type="GO" id="GO:0005886">
    <property type="term" value="C:plasma membrane"/>
    <property type="evidence" value="ECO:0007669"/>
    <property type="project" value="UniProtKB-SubCell"/>
</dbReference>
<dbReference type="InterPro" id="IPR050045">
    <property type="entry name" value="Opp2B"/>
</dbReference>
<dbReference type="Proteomes" id="UP000253941">
    <property type="component" value="Unassembled WGS sequence"/>
</dbReference>
<evidence type="ECO:0000313" key="14">
    <source>
        <dbReference type="Proteomes" id="UP000253941"/>
    </source>
</evidence>
<dbReference type="PANTHER" id="PTHR43163">
    <property type="entry name" value="DIPEPTIDE TRANSPORT SYSTEM PERMEASE PROTEIN DPPB-RELATED"/>
    <property type="match status" value="1"/>
</dbReference>
<evidence type="ECO:0000313" key="13">
    <source>
        <dbReference type="EMBL" id="RDD63837.1"/>
    </source>
</evidence>
<dbReference type="Pfam" id="PF00528">
    <property type="entry name" value="BPD_transp_1"/>
    <property type="match status" value="1"/>
</dbReference>
<keyword evidence="3" id="KW-1003">Cell membrane</keyword>
<evidence type="ECO:0000256" key="9">
    <source>
        <dbReference type="ARBA" id="ARBA00023136"/>
    </source>
</evidence>
<protein>
    <submittedName>
        <fullName evidence="13">ABC transporter permease</fullName>
    </submittedName>
</protein>
<comment type="similarity">
    <text evidence="10">Belongs to the binding-protein-dependent transport system permease family. OppBC subfamily.</text>
</comment>
<evidence type="ECO:0000256" key="10">
    <source>
        <dbReference type="ARBA" id="ARBA00024202"/>
    </source>
</evidence>
<keyword evidence="14" id="KW-1185">Reference proteome</keyword>
<dbReference type="PANTHER" id="PTHR43163:SF6">
    <property type="entry name" value="DIPEPTIDE TRANSPORT SYSTEM PERMEASE PROTEIN DPPB-RELATED"/>
    <property type="match status" value="1"/>
</dbReference>